<evidence type="ECO:0000313" key="4">
    <source>
        <dbReference type="EMBL" id="GLC54999.1"/>
    </source>
</evidence>
<feature type="compositionally biased region" description="Acidic residues" evidence="1">
    <location>
        <begin position="553"/>
        <end position="590"/>
    </location>
</feature>
<dbReference type="Pfam" id="PF00627">
    <property type="entry name" value="UBA"/>
    <property type="match status" value="1"/>
</dbReference>
<dbReference type="EMBL" id="BRXU01000011">
    <property type="protein sequence ID" value="GLC54999.1"/>
    <property type="molecule type" value="Genomic_DNA"/>
</dbReference>
<evidence type="ECO:0000256" key="1">
    <source>
        <dbReference type="SAM" id="MobiDB-lite"/>
    </source>
</evidence>
<dbReference type="SUPFAM" id="SSF46934">
    <property type="entry name" value="UBA-like"/>
    <property type="match status" value="2"/>
</dbReference>
<name>A0A9W6BMV6_9CHLO</name>
<dbReference type="Gene3D" id="1.10.8.10">
    <property type="entry name" value="DNA helicase RuvA subunit, C-terminal domain"/>
    <property type="match status" value="2"/>
</dbReference>
<dbReference type="PROSITE" id="PS50053">
    <property type="entry name" value="UBIQUITIN_2"/>
    <property type="match status" value="1"/>
</dbReference>
<keyword evidence="5" id="KW-1185">Reference proteome</keyword>
<protein>
    <submittedName>
        <fullName evidence="4">Uncharacterized protein</fullName>
    </submittedName>
</protein>
<feature type="compositionally biased region" description="Low complexity" evidence="1">
    <location>
        <begin position="431"/>
        <end position="447"/>
    </location>
</feature>
<dbReference type="PANTHER" id="PTHR46738:SF1">
    <property type="entry name" value="UBIQUITIN-ASSOCIATED DOMAIN-CONTAINING PROTEIN 1"/>
    <property type="match status" value="1"/>
</dbReference>
<dbReference type="InterPro" id="IPR052476">
    <property type="entry name" value="UBAC1"/>
</dbReference>
<feature type="compositionally biased region" description="Low complexity" evidence="1">
    <location>
        <begin position="384"/>
        <end position="416"/>
    </location>
</feature>
<evidence type="ECO:0000259" key="3">
    <source>
        <dbReference type="PROSITE" id="PS50053"/>
    </source>
</evidence>
<dbReference type="InterPro" id="IPR015940">
    <property type="entry name" value="UBA"/>
</dbReference>
<feature type="compositionally biased region" description="Gly residues" evidence="1">
    <location>
        <begin position="740"/>
        <end position="759"/>
    </location>
</feature>
<dbReference type="Gene3D" id="3.10.20.90">
    <property type="entry name" value="Phosphatidylinositol 3-kinase Catalytic Subunit, Chain A, domain 1"/>
    <property type="match status" value="1"/>
</dbReference>
<feature type="domain" description="UBA" evidence="2">
    <location>
        <begin position="336"/>
        <end position="375"/>
    </location>
</feature>
<dbReference type="PANTHER" id="PTHR46738">
    <property type="entry name" value="UBIQUITIN-ASSOCIATED DOMAIN-CONTAINING PROTEIN 1"/>
    <property type="match status" value="1"/>
</dbReference>
<dbReference type="InterPro" id="IPR009060">
    <property type="entry name" value="UBA-like_sf"/>
</dbReference>
<sequence>MSAAVCSTNMKMDLVVRTLHKTLVLSGVDGSSDVSDLKNLLHQRGLQEHIPIPVASKQRLVFKGDVLTSGTLQSTGIRSGDHLVLLLHRPARGHDATPVDTTPVPNAATIRSAISAEARRRGIENTITEEPTRAFRHYGGMPMEVDQHLMQLIQALRGRSVGMEARVGQQRQAGGAAGEAGAGDAGPPPPPQQQQTEAGSGSGRRFPQPPMHLFGGPQGGMLPPGMMLFGMPQQQQQQQRAAAAAAAAPPLAAAGPPPAAAPPPLAIPEPDAQAAAQLGEMGFGEPVVRKALLLHRNDMEAALNWLLQHGEDPAAAEPLTEEQLRQIYSRGPRGPPSEPELVEQLVAMGFDRNRSAAALRRFRNMDMALAYLLRAAEEEGGGAQQQQQPQQQAGAEGAPGGAAAAASPGGQPQARGLEARAEGAGDGSPGGQQQQQQQRAQPSAAGAGHERGSSGGGGGGRWARESEGGENSMGLPELASSADEDEDEDMGPGRHAFLLRRRTREAEGAGAGRGPAGAPGQPDGADAAGQAQSQVMAIDGGEHGDEEHGVEGEMVEDEDMEEDEGEEGEEGEEEGEQDDEEEEEEDEEGEQFAGSGRRAVLHLPLGGGAGGLGLAAAALPGDAFEAPFALYGGAPAGVGATAPALAVTRGPDGNDLVLGSTGAAMPPLMPARGMMLGGMGLGGGGGGGGGGSGSLGPQLMMDLPGLFGGGDGGGGAEDELELQGMGLMQQLLNAVLRDAMGGGEGGAPGGGGGVPGPRR</sequence>
<feature type="compositionally biased region" description="Basic and acidic residues" evidence="1">
    <location>
        <begin position="540"/>
        <end position="551"/>
    </location>
</feature>
<evidence type="ECO:0000259" key="2">
    <source>
        <dbReference type="PROSITE" id="PS50030"/>
    </source>
</evidence>
<comment type="caution">
    <text evidence="4">The sequence shown here is derived from an EMBL/GenBank/DDBJ whole genome shotgun (WGS) entry which is preliminary data.</text>
</comment>
<feature type="domain" description="Ubiquitin-like" evidence="3">
    <location>
        <begin position="12"/>
        <end position="92"/>
    </location>
</feature>
<feature type="domain" description="UBA" evidence="2">
    <location>
        <begin position="269"/>
        <end position="309"/>
    </location>
</feature>
<feature type="region of interest" description="Disordered" evidence="1">
    <location>
        <begin position="380"/>
        <end position="594"/>
    </location>
</feature>
<feature type="compositionally biased region" description="Gly residues" evidence="1">
    <location>
        <begin position="175"/>
        <end position="184"/>
    </location>
</feature>
<feature type="region of interest" description="Disordered" evidence="1">
    <location>
        <begin position="165"/>
        <end position="268"/>
    </location>
</feature>
<organism evidence="4 5">
    <name type="scientific">Pleodorina starrii</name>
    <dbReference type="NCBI Taxonomy" id="330485"/>
    <lineage>
        <taxon>Eukaryota</taxon>
        <taxon>Viridiplantae</taxon>
        <taxon>Chlorophyta</taxon>
        <taxon>core chlorophytes</taxon>
        <taxon>Chlorophyceae</taxon>
        <taxon>CS clade</taxon>
        <taxon>Chlamydomonadales</taxon>
        <taxon>Volvocaceae</taxon>
        <taxon>Pleodorina</taxon>
    </lineage>
</organism>
<feature type="compositionally biased region" description="Low complexity" evidence="1">
    <location>
        <begin position="220"/>
        <end position="254"/>
    </location>
</feature>
<dbReference type="Pfam" id="PF22562">
    <property type="entry name" value="UBA_7"/>
    <property type="match status" value="1"/>
</dbReference>
<accession>A0A9W6BMV6</accession>
<proteinExistence type="predicted"/>
<dbReference type="InterPro" id="IPR029071">
    <property type="entry name" value="Ubiquitin-like_domsf"/>
</dbReference>
<dbReference type="GO" id="GO:0031593">
    <property type="term" value="F:polyubiquitin modification-dependent protein binding"/>
    <property type="evidence" value="ECO:0007669"/>
    <property type="project" value="UniProtKB-ARBA"/>
</dbReference>
<gene>
    <name evidence="4" type="primary">PLEST006786</name>
    <name evidence="4" type="ORF">PLESTB_000929500</name>
</gene>
<dbReference type="Proteomes" id="UP001165080">
    <property type="component" value="Unassembled WGS sequence"/>
</dbReference>
<reference evidence="4 5" key="1">
    <citation type="journal article" date="2023" name="Commun. Biol.">
        <title>Reorganization of the ancestral sex-determining regions during the evolution of trioecy in Pleodorina starrii.</title>
        <authorList>
            <person name="Takahashi K."/>
            <person name="Suzuki S."/>
            <person name="Kawai-Toyooka H."/>
            <person name="Yamamoto K."/>
            <person name="Hamaji T."/>
            <person name="Ootsuki R."/>
            <person name="Yamaguchi H."/>
            <person name="Kawachi M."/>
            <person name="Higashiyama T."/>
            <person name="Nozaki H."/>
        </authorList>
    </citation>
    <scope>NUCLEOTIDE SEQUENCE [LARGE SCALE GENOMIC DNA]</scope>
    <source>
        <strain evidence="4 5">NIES-4479</strain>
    </source>
</reference>
<dbReference type="SMART" id="SM00165">
    <property type="entry name" value="UBA"/>
    <property type="match status" value="2"/>
</dbReference>
<feature type="compositionally biased region" description="Low complexity" evidence="1">
    <location>
        <begin position="518"/>
        <end position="532"/>
    </location>
</feature>
<dbReference type="PROSITE" id="PS50030">
    <property type="entry name" value="UBA"/>
    <property type="match status" value="2"/>
</dbReference>
<dbReference type="InterPro" id="IPR000626">
    <property type="entry name" value="Ubiquitin-like_dom"/>
</dbReference>
<feature type="compositionally biased region" description="Pro residues" evidence="1">
    <location>
        <begin position="255"/>
        <end position="267"/>
    </location>
</feature>
<dbReference type="AlphaFoldDB" id="A0A9W6BMV6"/>
<dbReference type="CDD" id="cd17039">
    <property type="entry name" value="Ubl_ubiquitin_like"/>
    <property type="match status" value="1"/>
</dbReference>
<dbReference type="SUPFAM" id="SSF54236">
    <property type="entry name" value="Ubiquitin-like"/>
    <property type="match status" value="1"/>
</dbReference>
<dbReference type="OrthoDB" id="336240at2759"/>
<dbReference type="GO" id="GO:0000151">
    <property type="term" value="C:ubiquitin ligase complex"/>
    <property type="evidence" value="ECO:0007669"/>
    <property type="project" value="TreeGrafter"/>
</dbReference>
<evidence type="ECO:0000313" key="5">
    <source>
        <dbReference type="Proteomes" id="UP001165080"/>
    </source>
</evidence>
<feature type="region of interest" description="Disordered" evidence="1">
    <location>
        <begin position="739"/>
        <end position="759"/>
    </location>
</feature>